<dbReference type="InterPro" id="IPR036259">
    <property type="entry name" value="MFS_trans_sf"/>
</dbReference>
<evidence type="ECO:0000259" key="4">
    <source>
        <dbReference type="PROSITE" id="PS50850"/>
    </source>
</evidence>
<comment type="similarity">
    <text evidence="2">Belongs to the major facilitator superfamily. Monocarboxylate porter (TC 2.A.1.13) family.</text>
</comment>
<dbReference type="AlphaFoldDB" id="A3LUM2"/>
<feature type="transmembrane region" description="Helical" evidence="3">
    <location>
        <begin position="375"/>
        <end position="398"/>
    </location>
</feature>
<dbReference type="EMBL" id="CP000498">
    <property type="protein sequence ID" value="ABN66260.2"/>
    <property type="molecule type" value="Genomic_DNA"/>
</dbReference>
<organism evidence="5 6">
    <name type="scientific">Scheffersomyces stipitis (strain ATCC 58785 / CBS 6054 / NBRC 10063 / NRRL Y-11545)</name>
    <name type="common">Yeast</name>
    <name type="synonym">Pichia stipitis</name>
    <dbReference type="NCBI Taxonomy" id="322104"/>
    <lineage>
        <taxon>Eukaryota</taxon>
        <taxon>Fungi</taxon>
        <taxon>Dikarya</taxon>
        <taxon>Ascomycota</taxon>
        <taxon>Saccharomycotina</taxon>
        <taxon>Pichiomycetes</taxon>
        <taxon>Debaryomycetaceae</taxon>
        <taxon>Scheffersomyces</taxon>
    </lineage>
</organism>
<accession>A3LUM2</accession>
<name>A3LUM2_PICST</name>
<proteinExistence type="inferred from homology"/>
<dbReference type="PANTHER" id="PTHR11360:SF177">
    <property type="entry name" value="RIBOFLAVIN TRANSPORTER MCH5"/>
    <property type="match status" value="1"/>
</dbReference>
<dbReference type="InterPro" id="IPR050327">
    <property type="entry name" value="Proton-linked_MCT"/>
</dbReference>
<feature type="transmembrane region" description="Helical" evidence="3">
    <location>
        <begin position="283"/>
        <end position="301"/>
    </location>
</feature>
<dbReference type="OrthoDB" id="6509908at2759"/>
<feature type="transmembrane region" description="Helical" evidence="3">
    <location>
        <begin position="177"/>
        <end position="197"/>
    </location>
</feature>
<reference evidence="5 6" key="1">
    <citation type="journal article" date="2007" name="Nat. Biotechnol.">
        <title>Genome sequence of the lignocellulose-bioconverting and xylose-fermenting yeast Pichia stipitis.</title>
        <authorList>
            <person name="Jeffries T.W."/>
            <person name="Grigoriev I.V."/>
            <person name="Grimwood J."/>
            <person name="Laplaza J.M."/>
            <person name="Aerts A."/>
            <person name="Salamov A."/>
            <person name="Schmutz J."/>
            <person name="Lindquist E."/>
            <person name="Dehal P."/>
            <person name="Shapiro H."/>
            <person name="Jin Y.S."/>
            <person name="Passoth V."/>
            <person name="Richardson P.M."/>
        </authorList>
    </citation>
    <scope>NUCLEOTIDE SEQUENCE [LARGE SCALE GENOMIC DNA]</scope>
    <source>
        <strain evidence="6">ATCC 58785 / CBS 6054 / NBRC 10063 / NRRL Y-11545</strain>
    </source>
</reference>
<gene>
    <name evidence="5" type="primary">MCH4.4</name>
    <name evidence="5" type="ORF">PICST_36120</name>
</gene>
<feature type="transmembrane region" description="Helical" evidence="3">
    <location>
        <begin position="113"/>
        <end position="133"/>
    </location>
</feature>
<evidence type="ECO:0000256" key="3">
    <source>
        <dbReference type="SAM" id="Phobius"/>
    </source>
</evidence>
<comment type="subcellular location">
    <subcellularLocation>
        <location evidence="1">Membrane</location>
        <topology evidence="1">Multi-pass membrane protein</topology>
    </subcellularLocation>
</comment>
<dbReference type="KEGG" id="pic:PICST_36120"/>
<evidence type="ECO:0000256" key="1">
    <source>
        <dbReference type="ARBA" id="ARBA00004141"/>
    </source>
</evidence>
<dbReference type="InterPro" id="IPR020846">
    <property type="entry name" value="MFS_dom"/>
</dbReference>
<dbReference type="SUPFAM" id="SSF103473">
    <property type="entry name" value="MFS general substrate transporter"/>
    <property type="match status" value="1"/>
</dbReference>
<dbReference type="PROSITE" id="PS50850">
    <property type="entry name" value="MFS"/>
    <property type="match status" value="1"/>
</dbReference>
<dbReference type="Proteomes" id="UP000002258">
    <property type="component" value="Chromosome 4"/>
</dbReference>
<dbReference type="GeneID" id="4838943"/>
<dbReference type="Pfam" id="PF07690">
    <property type="entry name" value="MFS_1"/>
    <property type="match status" value="1"/>
</dbReference>
<feature type="transmembrane region" description="Helical" evidence="3">
    <location>
        <begin position="90"/>
        <end position="107"/>
    </location>
</feature>
<evidence type="ECO:0000313" key="6">
    <source>
        <dbReference type="Proteomes" id="UP000002258"/>
    </source>
</evidence>
<evidence type="ECO:0000313" key="5">
    <source>
        <dbReference type="EMBL" id="ABN66260.2"/>
    </source>
</evidence>
<dbReference type="eggNOG" id="KOG2504">
    <property type="taxonomic scope" value="Eukaryota"/>
</dbReference>
<dbReference type="HOGENOM" id="CLU_001265_1_0_1"/>
<dbReference type="GO" id="GO:0032218">
    <property type="term" value="P:riboflavin transport"/>
    <property type="evidence" value="ECO:0007669"/>
    <property type="project" value="TreeGrafter"/>
</dbReference>
<evidence type="ECO:0000256" key="2">
    <source>
        <dbReference type="ARBA" id="ARBA00006727"/>
    </source>
</evidence>
<feature type="transmembrane region" description="Helical" evidence="3">
    <location>
        <begin position="59"/>
        <end position="78"/>
    </location>
</feature>
<dbReference type="STRING" id="322104.A3LUM2"/>
<dbReference type="RefSeq" id="XP_001384289.2">
    <property type="nucleotide sequence ID" value="XM_001384252.1"/>
</dbReference>
<feature type="transmembrane region" description="Helical" evidence="3">
    <location>
        <begin position="20"/>
        <end position="39"/>
    </location>
</feature>
<feature type="transmembrane region" description="Helical" evidence="3">
    <location>
        <begin position="410"/>
        <end position="429"/>
    </location>
</feature>
<keyword evidence="3" id="KW-0472">Membrane</keyword>
<dbReference type="OMA" id="QISWIFG"/>
<dbReference type="InParanoid" id="A3LUM2"/>
<feature type="transmembrane region" description="Helical" evidence="3">
    <location>
        <begin position="340"/>
        <end position="363"/>
    </location>
</feature>
<dbReference type="PANTHER" id="PTHR11360">
    <property type="entry name" value="MONOCARBOXYLATE TRANSPORTER"/>
    <property type="match status" value="1"/>
</dbReference>
<keyword evidence="3" id="KW-0812">Transmembrane</keyword>
<protein>
    <submittedName>
        <fullName evidence="5">Monocarboxylate permease homologue</fullName>
    </submittedName>
</protein>
<dbReference type="InterPro" id="IPR011701">
    <property type="entry name" value="MFS"/>
</dbReference>
<feature type="domain" description="Major facilitator superfamily (MFS) profile" evidence="4">
    <location>
        <begin position="20"/>
        <end position="431"/>
    </location>
</feature>
<feature type="transmembrane region" description="Helical" evidence="3">
    <location>
        <begin position="313"/>
        <end position="334"/>
    </location>
</feature>
<keyword evidence="3" id="KW-1133">Transmembrane helix</keyword>
<feature type="transmembrane region" description="Helical" evidence="3">
    <location>
        <begin position="145"/>
        <end position="165"/>
    </location>
</feature>
<dbReference type="GO" id="GO:0022857">
    <property type="term" value="F:transmembrane transporter activity"/>
    <property type="evidence" value="ECO:0007669"/>
    <property type="project" value="InterPro"/>
</dbReference>
<sequence length="439" mass="48241">MYKSEANPHDFPEGGWRANLVLFGSFMGLIADFGIANSLGAIESYVSTHQLQYVKQTSVSWVFSLHLGVMYFGGVFFGELFDRFGARRPLIAGTIIMCTGLVLTAQSTKLEHFILSFGILTAIGTSIAMAPLIGVLSHWFLRRRGLACSIATIGGLVGASCFAVMLQNLYTQIGFKWAIRVLALICLFCMVIAIIFCQERRRPQTGRNEVTDPELNHEEQTSKVSTTRVRTVLQYFKGALDFSILKDSRFVLLTLAVFLAEIISMTTLTYLSSYSIANGVGVAQAYLMITVVNLCGIPSRLISGYLADKYGRFNVMIATSVMTTIVVFCLWLPAKGNIGILYTFGILFGVSTSAVISLIPACAGQICSAESFGKVYGTMYFFLGFLTILGMYFASLVISHGGTVNYRNFVLYEGALGVASIVLWIWARYASVGWRLCKF</sequence>
<dbReference type="Gene3D" id="1.20.1250.20">
    <property type="entry name" value="MFS general substrate transporter like domains"/>
    <property type="match status" value="1"/>
</dbReference>
<keyword evidence="6" id="KW-1185">Reference proteome</keyword>
<feature type="transmembrane region" description="Helical" evidence="3">
    <location>
        <begin position="250"/>
        <end position="271"/>
    </location>
</feature>
<dbReference type="GO" id="GO:0016020">
    <property type="term" value="C:membrane"/>
    <property type="evidence" value="ECO:0007669"/>
    <property type="project" value="UniProtKB-SubCell"/>
</dbReference>